<name>A0AA37WAD0_9GAMM</name>
<protein>
    <submittedName>
        <fullName evidence="1">Uncharacterized protein</fullName>
    </submittedName>
</protein>
<proteinExistence type="predicted"/>
<sequence>MKGYQAEMKSPKIIALSVVLLGSLLLMGFSALNFSDSSPNVVFEENEVTSGCQTNCDSVPSGPISPAPIVNSQVPAPKAKATPFANAEMKAQLQRVADMYEYQSQFPSYSYPISASNLQQFIPNRHIPTSLPLGGLGLGDDLNLVLGLNKFQFFWGETIEVTATANLGEDTSLTHAQFQLVTADGEPVFTKGSAADQVTFSQNQASGSLILSEVNAPNEQDFYVVATVRAANHSDRFEIRTPLKISHKIGTVEDVANAYVEGSHLIIPVNVTLKDDGYYLLSANLYSDSNEPLMNLSAKGKFSAYDDTIELKAHYSALSAKHDEGPYQLGDFELKMLPAKPGAKSGYGEVPDKEYDVQGYPFKDYDQSPYVDLNIEAKVEFLRTLSTSQG</sequence>
<keyword evidence="2" id="KW-1185">Reference proteome</keyword>
<evidence type="ECO:0000313" key="1">
    <source>
        <dbReference type="EMBL" id="GLQ33596.1"/>
    </source>
</evidence>
<organism evidence="1 2">
    <name type="scientific">Litoribrevibacter albus</name>
    <dbReference type="NCBI Taxonomy" id="1473156"/>
    <lineage>
        <taxon>Bacteria</taxon>
        <taxon>Pseudomonadati</taxon>
        <taxon>Pseudomonadota</taxon>
        <taxon>Gammaproteobacteria</taxon>
        <taxon>Oceanospirillales</taxon>
        <taxon>Oceanospirillaceae</taxon>
        <taxon>Litoribrevibacter</taxon>
    </lineage>
</organism>
<reference evidence="1" key="1">
    <citation type="journal article" date="2014" name="Int. J. Syst. Evol. Microbiol.">
        <title>Complete genome sequence of Corynebacterium casei LMG S-19264T (=DSM 44701T), isolated from a smear-ripened cheese.</title>
        <authorList>
            <consortium name="US DOE Joint Genome Institute (JGI-PGF)"/>
            <person name="Walter F."/>
            <person name="Albersmeier A."/>
            <person name="Kalinowski J."/>
            <person name="Ruckert C."/>
        </authorList>
    </citation>
    <scope>NUCLEOTIDE SEQUENCE</scope>
    <source>
        <strain evidence="1">NBRC 110071</strain>
    </source>
</reference>
<gene>
    <name evidence="1" type="ORF">GCM10007876_40760</name>
</gene>
<dbReference type="EMBL" id="BSNM01000027">
    <property type="protein sequence ID" value="GLQ33596.1"/>
    <property type="molecule type" value="Genomic_DNA"/>
</dbReference>
<accession>A0AA37WAD0</accession>
<comment type="caution">
    <text evidence="1">The sequence shown here is derived from an EMBL/GenBank/DDBJ whole genome shotgun (WGS) entry which is preliminary data.</text>
</comment>
<dbReference type="AlphaFoldDB" id="A0AA37WAD0"/>
<reference evidence="1" key="2">
    <citation type="submission" date="2023-01" db="EMBL/GenBank/DDBJ databases">
        <title>Draft genome sequence of Litoribrevibacter albus strain NBRC 110071.</title>
        <authorList>
            <person name="Sun Q."/>
            <person name="Mori K."/>
        </authorList>
    </citation>
    <scope>NUCLEOTIDE SEQUENCE</scope>
    <source>
        <strain evidence="1">NBRC 110071</strain>
    </source>
</reference>
<evidence type="ECO:0000313" key="2">
    <source>
        <dbReference type="Proteomes" id="UP001161389"/>
    </source>
</evidence>
<dbReference type="Proteomes" id="UP001161389">
    <property type="component" value="Unassembled WGS sequence"/>
</dbReference>